<evidence type="ECO:0000256" key="5">
    <source>
        <dbReference type="ARBA" id="ARBA00038359"/>
    </source>
</evidence>
<evidence type="ECO:0000259" key="7">
    <source>
        <dbReference type="Pfam" id="PF20684"/>
    </source>
</evidence>
<feature type="transmembrane region" description="Helical" evidence="6">
    <location>
        <begin position="138"/>
        <end position="159"/>
    </location>
</feature>
<accession>A0A6A6ISQ8</accession>
<dbReference type="PANTHER" id="PTHR33048">
    <property type="entry name" value="PTH11-LIKE INTEGRAL MEMBRANE PROTEIN (AFU_ORTHOLOGUE AFUA_5G11245)"/>
    <property type="match status" value="1"/>
</dbReference>
<dbReference type="GeneID" id="54574033"/>
<dbReference type="EMBL" id="ML987191">
    <property type="protein sequence ID" value="KAF2253127.1"/>
    <property type="molecule type" value="Genomic_DNA"/>
</dbReference>
<dbReference type="InterPro" id="IPR052337">
    <property type="entry name" value="SAT4-like"/>
</dbReference>
<feature type="transmembrane region" description="Helical" evidence="6">
    <location>
        <begin position="216"/>
        <end position="238"/>
    </location>
</feature>
<comment type="similarity">
    <text evidence="5">Belongs to the SAT4 family.</text>
</comment>
<protein>
    <recommendedName>
        <fullName evidence="7">Rhodopsin domain-containing protein</fullName>
    </recommendedName>
</protein>
<dbReference type="AlphaFoldDB" id="A0A6A6ISQ8"/>
<keyword evidence="2 6" id="KW-0812">Transmembrane</keyword>
<evidence type="ECO:0000256" key="6">
    <source>
        <dbReference type="SAM" id="Phobius"/>
    </source>
</evidence>
<evidence type="ECO:0000313" key="8">
    <source>
        <dbReference type="EMBL" id="KAF2253127.1"/>
    </source>
</evidence>
<evidence type="ECO:0000256" key="4">
    <source>
        <dbReference type="ARBA" id="ARBA00023136"/>
    </source>
</evidence>
<dbReference type="Proteomes" id="UP000800094">
    <property type="component" value="Unassembled WGS sequence"/>
</dbReference>
<dbReference type="InterPro" id="IPR049326">
    <property type="entry name" value="Rhodopsin_dom_fungi"/>
</dbReference>
<evidence type="ECO:0000313" key="9">
    <source>
        <dbReference type="Proteomes" id="UP000800094"/>
    </source>
</evidence>
<dbReference type="Pfam" id="PF20684">
    <property type="entry name" value="Fung_rhodopsin"/>
    <property type="match status" value="1"/>
</dbReference>
<keyword evidence="9" id="KW-1185">Reference proteome</keyword>
<feature type="transmembrane region" description="Helical" evidence="6">
    <location>
        <begin position="258"/>
        <end position="276"/>
    </location>
</feature>
<dbReference type="OrthoDB" id="3903189at2759"/>
<dbReference type="RefSeq" id="XP_033688131.1">
    <property type="nucleotide sequence ID" value="XM_033820703.1"/>
</dbReference>
<proteinExistence type="inferred from homology"/>
<organism evidence="8 9">
    <name type="scientific">Trematosphaeria pertusa</name>
    <dbReference type="NCBI Taxonomy" id="390896"/>
    <lineage>
        <taxon>Eukaryota</taxon>
        <taxon>Fungi</taxon>
        <taxon>Dikarya</taxon>
        <taxon>Ascomycota</taxon>
        <taxon>Pezizomycotina</taxon>
        <taxon>Dothideomycetes</taxon>
        <taxon>Pleosporomycetidae</taxon>
        <taxon>Pleosporales</taxon>
        <taxon>Massarineae</taxon>
        <taxon>Trematosphaeriaceae</taxon>
        <taxon>Trematosphaeria</taxon>
    </lineage>
</organism>
<dbReference type="GO" id="GO:0016020">
    <property type="term" value="C:membrane"/>
    <property type="evidence" value="ECO:0007669"/>
    <property type="project" value="UniProtKB-SubCell"/>
</dbReference>
<keyword evidence="3 6" id="KW-1133">Transmembrane helix</keyword>
<feature type="transmembrane region" description="Helical" evidence="6">
    <location>
        <begin position="14"/>
        <end position="31"/>
    </location>
</feature>
<evidence type="ECO:0000256" key="3">
    <source>
        <dbReference type="ARBA" id="ARBA00022989"/>
    </source>
</evidence>
<evidence type="ECO:0000256" key="2">
    <source>
        <dbReference type="ARBA" id="ARBA00022692"/>
    </source>
</evidence>
<gene>
    <name evidence="8" type="ORF">BU26DRAFT_215836</name>
</gene>
<evidence type="ECO:0000256" key="1">
    <source>
        <dbReference type="ARBA" id="ARBA00004141"/>
    </source>
</evidence>
<name>A0A6A6ISQ8_9PLEO</name>
<feature type="domain" description="Rhodopsin" evidence="7">
    <location>
        <begin position="32"/>
        <end position="273"/>
    </location>
</feature>
<sequence>MGGQGFEMSFQRELATQSWTLYGIGIFVILLRTFARWRRARSPALLAPDDWLMMTAVPALYTTLIVCLNVIATGGGSNLYPPEQFETFTQEDIEERIKGSKIVVVSEQAMLNVIWTLKCCMLFMYARMTQGTKHLKYVKYLAIYVAIGWVAVETAFFTACRPFKGYWGMPPPNPQCTTLEHYAIVQAVFNLSSDFCMLLIPLPMVVSLSLPLKQKIVLGIIFSMGTFVIIAAILTKVYNLSDVYDTAYMLWYTREASVAVYVANLPGIWPLLRELIPFLRSHNTYPQGSAGLPRYASQYGNMSKGNRSRIVSTQKENDDEIELSRRSFSKSTKSMHSSEKVITEEERVGHFGRKLGDLTHTRRGSPESDERVLNDASGWGKIGLAVHVDKTIEVHRASWDANQGVGMGVVGVQAPRVKIEGPEGEVVAK</sequence>
<keyword evidence="4 6" id="KW-0472">Membrane</keyword>
<comment type="subcellular location">
    <subcellularLocation>
        <location evidence="1">Membrane</location>
        <topology evidence="1">Multi-pass membrane protein</topology>
    </subcellularLocation>
</comment>
<dbReference type="PANTHER" id="PTHR33048:SF149">
    <property type="entry name" value="UBID FAMILY DECARBOXYLASE"/>
    <property type="match status" value="1"/>
</dbReference>
<reference evidence="8" key="1">
    <citation type="journal article" date="2020" name="Stud. Mycol.">
        <title>101 Dothideomycetes genomes: a test case for predicting lifestyles and emergence of pathogens.</title>
        <authorList>
            <person name="Haridas S."/>
            <person name="Albert R."/>
            <person name="Binder M."/>
            <person name="Bloem J."/>
            <person name="Labutti K."/>
            <person name="Salamov A."/>
            <person name="Andreopoulos B."/>
            <person name="Baker S."/>
            <person name="Barry K."/>
            <person name="Bills G."/>
            <person name="Bluhm B."/>
            <person name="Cannon C."/>
            <person name="Castanera R."/>
            <person name="Culley D."/>
            <person name="Daum C."/>
            <person name="Ezra D."/>
            <person name="Gonzalez J."/>
            <person name="Henrissat B."/>
            <person name="Kuo A."/>
            <person name="Liang C."/>
            <person name="Lipzen A."/>
            <person name="Lutzoni F."/>
            <person name="Magnuson J."/>
            <person name="Mondo S."/>
            <person name="Nolan M."/>
            <person name="Ohm R."/>
            <person name="Pangilinan J."/>
            <person name="Park H.-J."/>
            <person name="Ramirez L."/>
            <person name="Alfaro M."/>
            <person name="Sun H."/>
            <person name="Tritt A."/>
            <person name="Yoshinaga Y."/>
            <person name="Zwiers L.-H."/>
            <person name="Turgeon B."/>
            <person name="Goodwin S."/>
            <person name="Spatafora J."/>
            <person name="Crous P."/>
            <person name="Grigoriev I."/>
        </authorList>
    </citation>
    <scope>NUCLEOTIDE SEQUENCE</scope>
    <source>
        <strain evidence="8">CBS 122368</strain>
    </source>
</reference>